<keyword evidence="10" id="KW-0472">Membrane</keyword>
<dbReference type="GO" id="GO:0008131">
    <property type="term" value="F:primary methylamine oxidase activity"/>
    <property type="evidence" value="ECO:0007669"/>
    <property type="project" value="UniProtKB-ARBA"/>
</dbReference>
<feature type="binding site" evidence="9">
    <location>
        <position position="472"/>
    </location>
    <ligand>
        <name>FAD</name>
        <dbReference type="ChEBI" id="CHEBI:57692"/>
    </ligand>
</feature>
<feature type="transmembrane region" description="Helical" evidence="10">
    <location>
        <begin position="552"/>
        <end position="573"/>
    </location>
</feature>
<dbReference type="InterPro" id="IPR050703">
    <property type="entry name" value="Flavin_MAO"/>
</dbReference>
<keyword evidence="10" id="KW-0285">Flavoprotein</keyword>
<evidence type="ECO:0000256" key="9">
    <source>
        <dbReference type="PIRSR" id="PIRSR601613-1"/>
    </source>
</evidence>
<feature type="binding site" evidence="9">
    <location>
        <position position="14"/>
    </location>
    <ligand>
        <name>FAD</name>
        <dbReference type="ChEBI" id="CHEBI:57692"/>
    </ligand>
</feature>
<dbReference type="EC" id="1.4.3.-" evidence="10"/>
<keyword evidence="10" id="KW-1133">Transmembrane helix</keyword>
<dbReference type="GO" id="GO:0097621">
    <property type="term" value="F:monoamine oxidase activity"/>
    <property type="evidence" value="ECO:0007669"/>
    <property type="project" value="UniProtKB-EC"/>
</dbReference>
<comment type="similarity">
    <text evidence="3 10">Belongs to the flavin monoamine oxidase family.</text>
</comment>
<comment type="catalytic activity">
    <reaction evidence="6">
        <text>a secondary aliphatic amine + O2 + H2O = a primary amine + an aldehyde + H2O2</text>
        <dbReference type="Rhea" id="RHEA:26414"/>
        <dbReference type="ChEBI" id="CHEBI:15377"/>
        <dbReference type="ChEBI" id="CHEBI:15379"/>
        <dbReference type="ChEBI" id="CHEBI:16240"/>
        <dbReference type="ChEBI" id="CHEBI:17478"/>
        <dbReference type="ChEBI" id="CHEBI:58855"/>
        <dbReference type="ChEBI" id="CHEBI:65296"/>
        <dbReference type="EC" id="1.4.3.4"/>
    </reaction>
</comment>
<evidence type="ECO:0000256" key="6">
    <source>
        <dbReference type="ARBA" id="ARBA00048448"/>
    </source>
</evidence>
<proteinExistence type="inferred from homology"/>
<comment type="subcellular location">
    <subcellularLocation>
        <location evidence="2">Mitochondrion outer membrane</location>
        <topology evidence="2">Single-pass type IV membrane protein</topology>
        <orientation evidence="2">Cytoplasmic side</orientation>
    </subcellularLocation>
</comment>
<accession>A0A7R8ZYA9</accession>
<dbReference type="InterPro" id="IPR002937">
    <property type="entry name" value="Amino_oxidase"/>
</dbReference>
<evidence type="ECO:0000256" key="2">
    <source>
        <dbReference type="ARBA" id="ARBA00004362"/>
    </source>
</evidence>
<dbReference type="InterPro" id="IPR001613">
    <property type="entry name" value="Flavin_amine_oxidase"/>
</dbReference>
<evidence type="ECO:0000259" key="11">
    <source>
        <dbReference type="Pfam" id="PF01593"/>
    </source>
</evidence>
<dbReference type="EMBL" id="LR899653">
    <property type="protein sequence ID" value="CAD7241443.1"/>
    <property type="molecule type" value="Genomic_DNA"/>
</dbReference>
<protein>
    <recommendedName>
        <fullName evidence="10">Amine oxidase</fullName>
        <ecNumber evidence="10">1.4.3.-</ecNumber>
    </recommendedName>
</protein>
<gene>
    <name evidence="12" type="ORF">DSTB1V02_LOCUS1434</name>
</gene>
<organism evidence="12">
    <name type="scientific">Darwinula stevensoni</name>
    <dbReference type="NCBI Taxonomy" id="69355"/>
    <lineage>
        <taxon>Eukaryota</taxon>
        <taxon>Metazoa</taxon>
        <taxon>Ecdysozoa</taxon>
        <taxon>Arthropoda</taxon>
        <taxon>Crustacea</taxon>
        <taxon>Oligostraca</taxon>
        <taxon>Ostracoda</taxon>
        <taxon>Podocopa</taxon>
        <taxon>Podocopida</taxon>
        <taxon>Darwinulocopina</taxon>
        <taxon>Darwinuloidea</taxon>
        <taxon>Darwinulidae</taxon>
        <taxon>Darwinula</taxon>
    </lineage>
</organism>
<feature type="binding site" evidence="9">
    <location>
        <position position="359"/>
    </location>
    <ligand>
        <name>substrate</name>
    </ligand>
</feature>
<evidence type="ECO:0000256" key="4">
    <source>
        <dbReference type="ARBA" id="ARBA00023002"/>
    </source>
</evidence>
<keyword evidence="13" id="KW-1185">Reference proteome</keyword>
<comment type="catalytic activity">
    <reaction evidence="8">
        <text>N-acetylputrescine + O2 + H2O = 4-acetamidobutanal + H2O2 + NH4(+)</text>
        <dbReference type="Rhea" id="RHEA:70283"/>
        <dbReference type="ChEBI" id="CHEBI:7386"/>
        <dbReference type="ChEBI" id="CHEBI:15377"/>
        <dbReference type="ChEBI" id="CHEBI:15379"/>
        <dbReference type="ChEBI" id="CHEBI:16240"/>
        <dbReference type="ChEBI" id="CHEBI:28938"/>
        <dbReference type="ChEBI" id="CHEBI:58263"/>
    </reaction>
    <physiologicalReaction direction="left-to-right" evidence="8">
        <dbReference type="Rhea" id="RHEA:70284"/>
    </physiologicalReaction>
</comment>
<dbReference type="Gene3D" id="3.90.660.10">
    <property type="match status" value="1"/>
</dbReference>
<feature type="binding site" evidence="9">
    <location>
        <position position="245"/>
    </location>
    <ligand>
        <name>FAD</name>
        <dbReference type="ChEBI" id="CHEBI:57692"/>
    </ligand>
</feature>
<name>A0A7R8ZYA9_9CRUS</name>
<reference evidence="12" key="1">
    <citation type="submission" date="2020-11" db="EMBL/GenBank/DDBJ databases">
        <authorList>
            <person name="Tran Van P."/>
        </authorList>
    </citation>
    <scope>NUCLEOTIDE SEQUENCE</scope>
</reference>
<feature type="binding site" evidence="9">
    <location>
        <begin position="33"/>
        <end position="34"/>
    </location>
    <ligand>
        <name>FAD</name>
        <dbReference type="ChEBI" id="CHEBI:57692"/>
    </ligand>
</feature>
<dbReference type="GO" id="GO:0005741">
    <property type="term" value="C:mitochondrial outer membrane"/>
    <property type="evidence" value="ECO:0007669"/>
    <property type="project" value="UniProtKB-SubCell"/>
</dbReference>
<dbReference type="OrthoDB" id="337104at2759"/>
<evidence type="ECO:0000313" key="12">
    <source>
        <dbReference type="EMBL" id="CAD7241443.1"/>
    </source>
</evidence>
<dbReference type="SUPFAM" id="SSF51905">
    <property type="entry name" value="FAD/NAD(P)-binding domain"/>
    <property type="match status" value="2"/>
</dbReference>
<keyword evidence="10" id="KW-0812">Transmembrane</keyword>
<comment type="function">
    <text evidence="5">Catalyzes the oxidative deamination of primary and some secondary amines such as neurotransmitters, and exogenous amines including the tertiary amine, neurotoxin 1-methyl-4-phenyl-1,2,3,6-tetrahydropyridine (MPTP), with concomitant reduction of oxygen to hydrogen peroxide and participates in the metabolism of neuroactive and vasoactive amines in the central nervous system and peripheral tissues. Preferentially degrades benzylamine and phenylethylamine.</text>
</comment>
<feature type="domain" description="Amine oxidase" evidence="11">
    <location>
        <begin position="13"/>
        <end position="495"/>
    </location>
</feature>
<dbReference type="InterPro" id="IPR036188">
    <property type="entry name" value="FAD/NAD-bd_sf"/>
</dbReference>
<comment type="catalytic activity">
    <reaction evidence="7">
        <text>benzylamine + O2 + H2O = benzaldehyde + H2O2 + NH4(+)</text>
        <dbReference type="Rhea" id="RHEA:59424"/>
        <dbReference type="ChEBI" id="CHEBI:15377"/>
        <dbReference type="ChEBI" id="CHEBI:15379"/>
        <dbReference type="ChEBI" id="CHEBI:16240"/>
        <dbReference type="ChEBI" id="CHEBI:17169"/>
        <dbReference type="ChEBI" id="CHEBI:28938"/>
        <dbReference type="ChEBI" id="CHEBI:225238"/>
    </reaction>
    <physiologicalReaction direction="left-to-right" evidence="7">
        <dbReference type="Rhea" id="RHEA:59425"/>
    </physiologicalReaction>
</comment>
<dbReference type="EMBL" id="CAJPEV010000136">
    <property type="protein sequence ID" value="CAG0881165.1"/>
    <property type="molecule type" value="Genomic_DNA"/>
</dbReference>
<dbReference type="Pfam" id="PF01593">
    <property type="entry name" value="Amino_oxidase"/>
    <property type="match status" value="1"/>
</dbReference>
<feature type="non-terminal residue" evidence="12">
    <location>
        <position position="1"/>
    </location>
</feature>
<keyword evidence="4 10" id="KW-0560">Oxidoreductase</keyword>
<keyword evidence="10" id="KW-0274">FAD</keyword>
<evidence type="ECO:0000256" key="7">
    <source>
        <dbReference type="ARBA" id="ARBA00049354"/>
    </source>
</evidence>
<evidence type="ECO:0000256" key="1">
    <source>
        <dbReference type="ARBA" id="ARBA00001974"/>
    </source>
</evidence>
<comment type="cofactor">
    <cofactor evidence="1 10">
        <name>FAD</name>
        <dbReference type="ChEBI" id="CHEBI:57692"/>
    </cofactor>
</comment>
<evidence type="ECO:0000313" key="13">
    <source>
        <dbReference type="Proteomes" id="UP000677054"/>
    </source>
</evidence>
<dbReference type="Proteomes" id="UP000677054">
    <property type="component" value="Unassembled WGS sequence"/>
</dbReference>
<evidence type="ECO:0000256" key="8">
    <source>
        <dbReference type="ARBA" id="ARBA00049430"/>
    </source>
</evidence>
<dbReference type="PANTHER" id="PTHR43563">
    <property type="entry name" value="AMINE OXIDASE"/>
    <property type="match status" value="1"/>
</dbReference>
<dbReference type="PANTHER" id="PTHR43563:SF1">
    <property type="entry name" value="AMINE OXIDASE [FLAVIN-CONTAINING] B"/>
    <property type="match status" value="1"/>
</dbReference>
<evidence type="ECO:0000256" key="10">
    <source>
        <dbReference type="RuleBase" id="RU362067"/>
    </source>
</evidence>
<evidence type="ECO:0000256" key="3">
    <source>
        <dbReference type="ARBA" id="ARBA00005995"/>
    </source>
</evidence>
<evidence type="ECO:0000256" key="5">
    <source>
        <dbReference type="ARBA" id="ARBA00045409"/>
    </source>
</evidence>
<dbReference type="Gene3D" id="3.50.50.60">
    <property type="entry name" value="FAD/NAD(P)-binding domain"/>
    <property type="match status" value="2"/>
</dbReference>
<sequence>MSGEKVVIIGAGLSGLSAGKVLKEAGVDVLILEAQDRVGGRTLSPGHPKYGWIDLGAAFVGPTQDAVLNLIDELGLETYKIYNDQPFLHYSNGKRNTYMTQWPTLWWRNPLAKWDLWYNMKKMDAMCWHVNPKEPWKSPNAHEWDSMTVQEWMDRNFWTRFASSLAEIDAKEFFTSQVHTNVTADPCQVSLLWYLWYVRCADGMFRIWNCHGGAQERKILGGSQQMSLRIAQLLGDSRVVLNATVTKVSQVESGVEVTTLDGRMFSGTHAIMALPIPQQQRIHFRPHLRAIRAQLNQRSTMGACLKAQFYYPEAYWRKQGEKEGQGVNGFVTCGDGTNFCGNVVDDGREGLKEGAMTVFVYTKNAVKATEMTSNECRDALVSSLAEIFQDDRMKNVRIASFLPSFPSLVTSFLSQVFFKFGFKQPLEYHEKHWMKEPFIRGCYTSFFPPGALTTYGEALKAPFGRVHWAGTETASCWSGYMDGAIRAGKRAARELYLTFTLGAKPDLSTLQVLHAVGRIPFADNWEEEPENKKVPHVPVRLTFMERHPPHPLLVLLAYSILIPATGLGIFILIKHLY</sequence>
<dbReference type="Gene3D" id="1.10.405.10">
    <property type="entry name" value="Guanine Nucleotide Dissociation Inhibitor, domain 1"/>
    <property type="match status" value="1"/>
</dbReference>
<dbReference type="PRINTS" id="PR00757">
    <property type="entry name" value="AMINEOXDASEF"/>
</dbReference>
<dbReference type="AlphaFoldDB" id="A0A7R8ZYA9"/>